<dbReference type="InterPro" id="IPR001296">
    <property type="entry name" value="Glyco_trans_1"/>
</dbReference>
<dbReference type="SUPFAM" id="SSF53756">
    <property type="entry name" value="UDP-Glycosyltransferase/glycogen phosphorylase"/>
    <property type="match status" value="1"/>
</dbReference>
<evidence type="ECO:0000256" key="3">
    <source>
        <dbReference type="ARBA" id="ARBA00022676"/>
    </source>
</evidence>
<name>A0A811KKG3_9BILA</name>
<dbReference type="GO" id="GO:0004578">
    <property type="term" value="F:chitobiosyldiphosphodolichol beta-mannosyltransferase activity"/>
    <property type="evidence" value="ECO:0007669"/>
    <property type="project" value="UniProtKB-EC"/>
</dbReference>
<feature type="compositionally biased region" description="Polar residues" evidence="13">
    <location>
        <begin position="496"/>
        <end position="512"/>
    </location>
</feature>
<evidence type="ECO:0000256" key="10">
    <source>
        <dbReference type="ARBA" id="ARBA00031566"/>
    </source>
</evidence>
<dbReference type="AlphaFoldDB" id="A0A811KKG3"/>
<dbReference type="OrthoDB" id="614844at2759"/>
<keyword evidence="3" id="KW-0328">Glycosyltransferase</keyword>
<dbReference type="InterPro" id="IPR026051">
    <property type="entry name" value="ALG1-like"/>
</dbReference>
<keyword evidence="7 14" id="KW-1133">Transmembrane helix</keyword>
<keyword evidence="5 14" id="KW-0812">Transmembrane</keyword>
<dbReference type="EMBL" id="CAJFCW020000003">
    <property type="protein sequence ID" value="CAG9105589.1"/>
    <property type="molecule type" value="Genomic_DNA"/>
</dbReference>
<evidence type="ECO:0000256" key="5">
    <source>
        <dbReference type="ARBA" id="ARBA00022692"/>
    </source>
</evidence>
<feature type="region of interest" description="Disordered" evidence="13">
    <location>
        <begin position="487"/>
        <end position="512"/>
    </location>
</feature>
<protein>
    <recommendedName>
        <fullName evidence="10">Beta-1,4-mannosyltransferase</fullName>
    </recommendedName>
    <alternativeName>
        <fullName evidence="11">GDP-Man:GlcNAc2-PP-dolichol mannosyltransferase</fullName>
    </alternativeName>
    <alternativeName>
        <fullName evidence="9">GDP-mannose-dolichol diphosphochitobiose mannosyltransferase</fullName>
    </alternativeName>
</protein>
<feature type="transmembrane region" description="Helical" evidence="14">
    <location>
        <begin position="72"/>
        <end position="91"/>
    </location>
</feature>
<dbReference type="PANTHER" id="PTHR13036:SF0">
    <property type="entry name" value="CHITOBIOSYLDIPHOSPHODOLICHOL BETA-MANNOSYLTRANSFERASE"/>
    <property type="match status" value="1"/>
</dbReference>
<gene>
    <name evidence="16" type="ORF">BOKJ2_LOCUS6503</name>
</gene>
<evidence type="ECO:0000256" key="12">
    <source>
        <dbReference type="ARBA" id="ARBA00045071"/>
    </source>
</evidence>
<evidence type="ECO:0000256" key="1">
    <source>
        <dbReference type="ARBA" id="ARBA00004389"/>
    </source>
</evidence>
<evidence type="ECO:0000256" key="7">
    <source>
        <dbReference type="ARBA" id="ARBA00022989"/>
    </source>
</evidence>
<dbReference type="GO" id="GO:0005789">
    <property type="term" value="C:endoplasmic reticulum membrane"/>
    <property type="evidence" value="ECO:0007669"/>
    <property type="project" value="UniProtKB-SubCell"/>
</dbReference>
<sequence>MTIGSATVVVLGDIGHSPRTCYHAHSLAEQDVHVDLVGYRGSLPHERIRSHKNIHLVYIPSMSTLNSLPSPLALLSKFFFMSIFLLYAMIFKCRWNTSLILLQNPPGIPTMLICYVVAILKRAALATDWHNYTHSILAQNFSSKSGGSLKQRLQDCFVNFAHKWEGFFGRHSDISVCVSNTMRKDLKKRWGINALTLHDKPPLWNFVTLNLKQKHNLLYRLFQSKAFTGEYTEPEVVNEDSEETLFTSKKDGKVYNRKSRLLLLVSSTSWTEDEDFGILLDALLGYSKHTELTIASPNSCELPKIFAVITGKGPQKQYYMEKIAALNLKNVEVVTAWLEPEDYPRLLAAADVGVSLHTSSSGLDLPMKIVDMFGCGLPVLAKKFPAIDEQVQDGVNGRLFDTSNHLRTQLIDIASEFAQNDGKIEMRKNVSGSGKTDWHSQWEASLWPVLSQFFHKQIEANQRWARFERHEEDERELEEDPFLELKPENGGFDMIGNSNLNIVNPDSETNSD</sequence>
<evidence type="ECO:0000259" key="15">
    <source>
        <dbReference type="Pfam" id="PF00534"/>
    </source>
</evidence>
<dbReference type="Proteomes" id="UP000783686">
    <property type="component" value="Unassembled WGS sequence"/>
</dbReference>
<dbReference type="PANTHER" id="PTHR13036">
    <property type="entry name" value="BETA1,4 MANNOSYLTRANSFERASE"/>
    <property type="match status" value="1"/>
</dbReference>
<dbReference type="Pfam" id="PF00534">
    <property type="entry name" value="Glycos_transf_1"/>
    <property type="match status" value="1"/>
</dbReference>
<keyword evidence="6" id="KW-0256">Endoplasmic reticulum</keyword>
<organism evidence="16 17">
    <name type="scientific">Bursaphelenchus okinawaensis</name>
    <dbReference type="NCBI Taxonomy" id="465554"/>
    <lineage>
        <taxon>Eukaryota</taxon>
        <taxon>Metazoa</taxon>
        <taxon>Ecdysozoa</taxon>
        <taxon>Nematoda</taxon>
        <taxon>Chromadorea</taxon>
        <taxon>Rhabditida</taxon>
        <taxon>Tylenchina</taxon>
        <taxon>Tylenchomorpha</taxon>
        <taxon>Aphelenchoidea</taxon>
        <taxon>Aphelenchoididae</taxon>
        <taxon>Bursaphelenchus</taxon>
    </lineage>
</organism>
<evidence type="ECO:0000256" key="6">
    <source>
        <dbReference type="ARBA" id="ARBA00022824"/>
    </source>
</evidence>
<evidence type="ECO:0000256" key="4">
    <source>
        <dbReference type="ARBA" id="ARBA00022679"/>
    </source>
</evidence>
<dbReference type="Proteomes" id="UP000614601">
    <property type="component" value="Unassembled WGS sequence"/>
</dbReference>
<dbReference type="EMBL" id="CAJFDH010000003">
    <property type="protein sequence ID" value="CAD5216258.1"/>
    <property type="molecule type" value="Genomic_DNA"/>
</dbReference>
<proteinExistence type="predicted"/>
<evidence type="ECO:0000256" key="2">
    <source>
        <dbReference type="ARBA" id="ARBA00004922"/>
    </source>
</evidence>
<evidence type="ECO:0000313" key="17">
    <source>
        <dbReference type="Proteomes" id="UP000614601"/>
    </source>
</evidence>
<evidence type="ECO:0000256" key="9">
    <source>
        <dbReference type="ARBA" id="ARBA00031434"/>
    </source>
</evidence>
<feature type="domain" description="Glycosyl transferase family 1" evidence="15">
    <location>
        <begin position="295"/>
        <end position="405"/>
    </location>
</feature>
<comment type="caution">
    <text evidence="16">The sequence shown here is derived from an EMBL/GenBank/DDBJ whole genome shotgun (WGS) entry which is preliminary data.</text>
</comment>
<evidence type="ECO:0000256" key="14">
    <source>
        <dbReference type="SAM" id="Phobius"/>
    </source>
</evidence>
<comment type="subcellular location">
    <subcellularLocation>
        <location evidence="1">Endoplasmic reticulum membrane</location>
        <topology evidence="1">Single-pass membrane protein</topology>
    </subcellularLocation>
</comment>
<keyword evidence="4" id="KW-0808">Transferase</keyword>
<reference evidence="16" key="1">
    <citation type="submission" date="2020-09" db="EMBL/GenBank/DDBJ databases">
        <authorList>
            <person name="Kikuchi T."/>
        </authorList>
    </citation>
    <scope>NUCLEOTIDE SEQUENCE</scope>
    <source>
        <strain evidence="16">SH1</strain>
    </source>
</reference>
<evidence type="ECO:0000313" key="16">
    <source>
        <dbReference type="EMBL" id="CAD5216258.1"/>
    </source>
</evidence>
<comment type="pathway">
    <text evidence="2">Protein modification; protein glycosylation.</text>
</comment>
<evidence type="ECO:0000256" key="13">
    <source>
        <dbReference type="SAM" id="MobiDB-lite"/>
    </source>
</evidence>
<dbReference type="Gene3D" id="3.40.50.2000">
    <property type="entry name" value="Glycogen Phosphorylase B"/>
    <property type="match status" value="1"/>
</dbReference>
<keyword evidence="8 14" id="KW-0472">Membrane</keyword>
<keyword evidence="17" id="KW-1185">Reference proteome</keyword>
<evidence type="ECO:0000256" key="11">
    <source>
        <dbReference type="ARBA" id="ARBA00033088"/>
    </source>
</evidence>
<comment type="catalytic activity">
    <reaction evidence="12">
        <text>an N,N'-diacetylchitobiosyl-diphospho-di-trans,poly-cis-dolichol + GDP-alpha-D-mannose = a beta-D-Man-(1-&gt;4)-beta-D-GlcNAc-(1-&gt;4)-alpha-D-GlcNAc-diphospho-di-trans,poly-cis-dolichol + GDP + H(+)</text>
        <dbReference type="Rhea" id="RHEA:13865"/>
        <dbReference type="Rhea" id="RHEA-COMP:19510"/>
        <dbReference type="Rhea" id="RHEA-COMP:19511"/>
        <dbReference type="ChEBI" id="CHEBI:15378"/>
        <dbReference type="ChEBI" id="CHEBI:57269"/>
        <dbReference type="ChEBI" id="CHEBI:57527"/>
        <dbReference type="ChEBI" id="CHEBI:58189"/>
        <dbReference type="ChEBI" id="CHEBI:58472"/>
        <dbReference type="EC" id="2.4.1.142"/>
    </reaction>
    <physiologicalReaction direction="left-to-right" evidence="12">
        <dbReference type="Rhea" id="RHEA:13866"/>
    </physiologicalReaction>
</comment>
<accession>A0A811KKG3</accession>
<evidence type="ECO:0000256" key="8">
    <source>
        <dbReference type="ARBA" id="ARBA00023136"/>
    </source>
</evidence>